<sequence>MYLDDRLIQKSQYQQNTNQSIQFKDSINQRCEISKYNKNYHFKDKLLSQLTLADQYEIFDAICIRRDFNSIIILLRNCRLLKIISSLSFKMRVDQILINLRVVLIGQQMNLKSKQLCSILNNQNSIRNKVYDCISNVIKQDQNTLNSLRIIESIQKAF</sequence>
<protein>
    <submittedName>
        <fullName evidence="1">Uncharacterized protein</fullName>
    </submittedName>
</protein>
<gene>
    <name evidence="1" type="ORF">PPRIM_AZ9-3.1.T0220361</name>
</gene>
<organism evidence="1 2">
    <name type="scientific">Paramecium primaurelia</name>
    <dbReference type="NCBI Taxonomy" id="5886"/>
    <lineage>
        <taxon>Eukaryota</taxon>
        <taxon>Sar</taxon>
        <taxon>Alveolata</taxon>
        <taxon>Ciliophora</taxon>
        <taxon>Intramacronucleata</taxon>
        <taxon>Oligohymenophorea</taxon>
        <taxon>Peniculida</taxon>
        <taxon>Parameciidae</taxon>
        <taxon>Paramecium</taxon>
    </lineage>
</organism>
<dbReference type="Proteomes" id="UP000688137">
    <property type="component" value="Unassembled WGS sequence"/>
</dbReference>
<dbReference type="EMBL" id="CAJJDM010000020">
    <property type="protein sequence ID" value="CAD8055018.1"/>
    <property type="molecule type" value="Genomic_DNA"/>
</dbReference>
<dbReference type="AlphaFoldDB" id="A0A8S1KIR4"/>
<keyword evidence="2" id="KW-1185">Reference proteome</keyword>
<comment type="caution">
    <text evidence="1">The sequence shown here is derived from an EMBL/GenBank/DDBJ whole genome shotgun (WGS) entry which is preliminary data.</text>
</comment>
<name>A0A8S1KIR4_PARPR</name>
<proteinExistence type="predicted"/>
<evidence type="ECO:0000313" key="2">
    <source>
        <dbReference type="Proteomes" id="UP000688137"/>
    </source>
</evidence>
<reference evidence="1" key="1">
    <citation type="submission" date="2021-01" db="EMBL/GenBank/DDBJ databases">
        <authorList>
            <consortium name="Genoscope - CEA"/>
            <person name="William W."/>
        </authorList>
    </citation>
    <scope>NUCLEOTIDE SEQUENCE</scope>
</reference>
<accession>A0A8S1KIR4</accession>
<evidence type="ECO:0000313" key="1">
    <source>
        <dbReference type="EMBL" id="CAD8055018.1"/>
    </source>
</evidence>